<sequence>MEAFSKRRSHHDGSAGPADYKLHEPNIFDAECNRCNRLNTLLKVKQAEIDRLSNLSLRDFLLQRQPLNIERGTKKSEAIQSSLKVKSRRAQKAIRILLEEDVKKSDELVELVLAKNELETENRILADALDLLQEKVKELELLSLAGTRDQTHKSRQVDHSNDQNTNPF</sequence>
<evidence type="ECO:0000256" key="1">
    <source>
        <dbReference type="SAM" id="Coils"/>
    </source>
</evidence>
<feature type="coiled-coil region" evidence="1">
    <location>
        <begin position="115"/>
        <end position="142"/>
    </location>
</feature>
<dbReference type="EMBL" id="NHTK01004766">
    <property type="protein sequence ID" value="PPQ85076.1"/>
    <property type="molecule type" value="Genomic_DNA"/>
</dbReference>
<feature type="compositionally biased region" description="Basic residues" evidence="2">
    <location>
        <begin position="1"/>
        <end position="10"/>
    </location>
</feature>
<accession>A0A409X2U8</accession>
<evidence type="ECO:0000313" key="3">
    <source>
        <dbReference type="EMBL" id="PPQ85076.1"/>
    </source>
</evidence>
<dbReference type="AlphaFoldDB" id="A0A409X2U8"/>
<feature type="region of interest" description="Disordered" evidence="2">
    <location>
        <begin position="148"/>
        <end position="168"/>
    </location>
</feature>
<feature type="compositionally biased region" description="Basic and acidic residues" evidence="2">
    <location>
        <begin position="149"/>
        <end position="161"/>
    </location>
</feature>
<protein>
    <submittedName>
        <fullName evidence="3">Uncharacterized protein</fullName>
    </submittedName>
</protein>
<keyword evidence="4" id="KW-1185">Reference proteome</keyword>
<dbReference type="Proteomes" id="UP000284842">
    <property type="component" value="Unassembled WGS sequence"/>
</dbReference>
<dbReference type="InParanoid" id="A0A409X2U8"/>
<comment type="caution">
    <text evidence="3">The sequence shown here is derived from an EMBL/GenBank/DDBJ whole genome shotgun (WGS) entry which is preliminary data.</text>
</comment>
<gene>
    <name evidence="3" type="ORF">CVT24_010140</name>
</gene>
<feature type="region of interest" description="Disordered" evidence="2">
    <location>
        <begin position="1"/>
        <end position="20"/>
    </location>
</feature>
<organism evidence="3 4">
    <name type="scientific">Panaeolus cyanescens</name>
    <dbReference type="NCBI Taxonomy" id="181874"/>
    <lineage>
        <taxon>Eukaryota</taxon>
        <taxon>Fungi</taxon>
        <taxon>Dikarya</taxon>
        <taxon>Basidiomycota</taxon>
        <taxon>Agaricomycotina</taxon>
        <taxon>Agaricomycetes</taxon>
        <taxon>Agaricomycetidae</taxon>
        <taxon>Agaricales</taxon>
        <taxon>Agaricineae</taxon>
        <taxon>Galeropsidaceae</taxon>
        <taxon>Panaeolus</taxon>
    </lineage>
</organism>
<evidence type="ECO:0000256" key="2">
    <source>
        <dbReference type="SAM" id="MobiDB-lite"/>
    </source>
</evidence>
<name>A0A409X2U8_9AGAR</name>
<evidence type="ECO:0000313" key="4">
    <source>
        <dbReference type="Proteomes" id="UP000284842"/>
    </source>
</evidence>
<keyword evidence="1" id="KW-0175">Coiled coil</keyword>
<proteinExistence type="predicted"/>
<reference evidence="3 4" key="1">
    <citation type="journal article" date="2018" name="Evol. Lett.">
        <title>Horizontal gene cluster transfer increased hallucinogenic mushroom diversity.</title>
        <authorList>
            <person name="Reynolds H.T."/>
            <person name="Vijayakumar V."/>
            <person name="Gluck-Thaler E."/>
            <person name="Korotkin H.B."/>
            <person name="Matheny P.B."/>
            <person name="Slot J.C."/>
        </authorList>
    </citation>
    <scope>NUCLEOTIDE SEQUENCE [LARGE SCALE GENOMIC DNA]</scope>
    <source>
        <strain evidence="3 4">2629</strain>
    </source>
</reference>